<dbReference type="PANTHER" id="PTHR10050:SF46">
    <property type="entry name" value="PROTEIN O-MANNOSYL-TRANSFERASE 2"/>
    <property type="match status" value="1"/>
</dbReference>
<evidence type="ECO:0000256" key="4">
    <source>
        <dbReference type="ARBA" id="ARBA00012839"/>
    </source>
</evidence>
<name>A0A9P6M6D2_MORAP</name>
<evidence type="ECO:0000313" key="16">
    <source>
        <dbReference type="EMBL" id="KAF9967504.1"/>
    </source>
</evidence>
<organism evidence="16 17">
    <name type="scientific">Mortierella alpina</name>
    <name type="common">Oleaginous fungus</name>
    <name type="synonym">Mortierella renispora</name>
    <dbReference type="NCBI Taxonomy" id="64518"/>
    <lineage>
        <taxon>Eukaryota</taxon>
        <taxon>Fungi</taxon>
        <taxon>Fungi incertae sedis</taxon>
        <taxon>Mucoromycota</taxon>
        <taxon>Mortierellomycotina</taxon>
        <taxon>Mortierellomycetes</taxon>
        <taxon>Mortierellales</taxon>
        <taxon>Mortierellaceae</taxon>
        <taxon>Mortierella</taxon>
    </lineage>
</organism>
<evidence type="ECO:0000259" key="15">
    <source>
        <dbReference type="PROSITE" id="PS50919"/>
    </source>
</evidence>
<dbReference type="GO" id="GO:0005789">
    <property type="term" value="C:endoplasmic reticulum membrane"/>
    <property type="evidence" value="ECO:0007669"/>
    <property type="project" value="UniProtKB-SubCell"/>
</dbReference>
<dbReference type="PROSITE" id="PS50919">
    <property type="entry name" value="MIR"/>
    <property type="match status" value="2"/>
</dbReference>
<evidence type="ECO:0000256" key="10">
    <source>
        <dbReference type="ARBA" id="ARBA00022989"/>
    </source>
</evidence>
<comment type="catalytic activity">
    <reaction evidence="13">
        <text>a di-trans,poly-cis-dolichyl beta-D-mannosyl phosphate + L-seryl-[protein] = 3-O-(alpha-D-mannosyl)-L-seryl-[protein] + a di-trans,poly-cis-dolichyl phosphate + H(+)</text>
        <dbReference type="Rhea" id="RHEA:17377"/>
        <dbReference type="Rhea" id="RHEA-COMP:9863"/>
        <dbReference type="Rhea" id="RHEA-COMP:13546"/>
        <dbReference type="Rhea" id="RHEA-COMP:19498"/>
        <dbReference type="Rhea" id="RHEA-COMP:19501"/>
        <dbReference type="ChEBI" id="CHEBI:15378"/>
        <dbReference type="ChEBI" id="CHEBI:29999"/>
        <dbReference type="ChEBI" id="CHEBI:57683"/>
        <dbReference type="ChEBI" id="CHEBI:58211"/>
        <dbReference type="ChEBI" id="CHEBI:137321"/>
        <dbReference type="EC" id="2.4.1.109"/>
    </reaction>
</comment>
<dbReference type="EC" id="2.4.1.109" evidence="4"/>
<feature type="transmembrane region" description="Helical" evidence="14">
    <location>
        <begin position="101"/>
        <end position="120"/>
    </location>
</feature>
<feature type="transmembrane region" description="Helical" evidence="14">
    <location>
        <begin position="132"/>
        <end position="165"/>
    </location>
</feature>
<dbReference type="InterPro" id="IPR016093">
    <property type="entry name" value="MIR_motif"/>
</dbReference>
<evidence type="ECO:0000256" key="8">
    <source>
        <dbReference type="ARBA" id="ARBA00022737"/>
    </source>
</evidence>
<evidence type="ECO:0000256" key="7">
    <source>
        <dbReference type="ARBA" id="ARBA00022692"/>
    </source>
</evidence>
<keyword evidence="9" id="KW-0256">Endoplasmic reticulum</keyword>
<feature type="transmembrane region" description="Helical" evidence="14">
    <location>
        <begin position="186"/>
        <end position="209"/>
    </location>
</feature>
<keyword evidence="5" id="KW-0328">Glycosyltransferase</keyword>
<keyword evidence="7 14" id="KW-0812">Transmembrane</keyword>
<dbReference type="EMBL" id="JAAAHY010000074">
    <property type="protein sequence ID" value="KAF9967504.1"/>
    <property type="molecule type" value="Genomic_DNA"/>
</dbReference>
<comment type="similarity">
    <text evidence="3">Belongs to the glycosyltransferase 39 family.</text>
</comment>
<comment type="subcellular location">
    <subcellularLocation>
        <location evidence="1">Endoplasmic reticulum membrane</location>
        <topology evidence="1">Multi-pass membrane protein</topology>
    </subcellularLocation>
</comment>
<gene>
    <name evidence="16" type="ORF">BGZ70_009266</name>
</gene>
<keyword evidence="6" id="KW-0808">Transferase</keyword>
<keyword evidence="17" id="KW-1185">Reference proteome</keyword>
<evidence type="ECO:0000313" key="17">
    <source>
        <dbReference type="Proteomes" id="UP000738359"/>
    </source>
</evidence>
<dbReference type="OrthoDB" id="292747at2759"/>
<evidence type="ECO:0000256" key="14">
    <source>
        <dbReference type="SAM" id="Phobius"/>
    </source>
</evidence>
<dbReference type="GO" id="GO:0004169">
    <property type="term" value="F:dolichyl-phosphate-mannose-protein mannosyltransferase activity"/>
    <property type="evidence" value="ECO:0007669"/>
    <property type="project" value="UniProtKB-EC"/>
</dbReference>
<dbReference type="InterPro" id="IPR003342">
    <property type="entry name" value="ArnT-like_N"/>
</dbReference>
<dbReference type="AlphaFoldDB" id="A0A9P6M6D2"/>
<evidence type="ECO:0000256" key="1">
    <source>
        <dbReference type="ARBA" id="ARBA00004477"/>
    </source>
</evidence>
<dbReference type="PANTHER" id="PTHR10050">
    <property type="entry name" value="DOLICHYL-PHOSPHATE-MANNOSE--PROTEIN MANNOSYLTRANSFERASE"/>
    <property type="match status" value="1"/>
</dbReference>
<reference evidence="16" key="1">
    <citation type="journal article" date="2020" name="Fungal Divers.">
        <title>Resolving the Mortierellaceae phylogeny through synthesis of multi-gene phylogenetics and phylogenomics.</title>
        <authorList>
            <person name="Vandepol N."/>
            <person name="Liber J."/>
            <person name="Desiro A."/>
            <person name="Na H."/>
            <person name="Kennedy M."/>
            <person name="Barry K."/>
            <person name="Grigoriev I.V."/>
            <person name="Miller A.N."/>
            <person name="O'Donnell K."/>
            <person name="Stajich J.E."/>
            <person name="Bonito G."/>
        </authorList>
    </citation>
    <scope>NUCLEOTIDE SEQUENCE</scope>
    <source>
        <strain evidence="16">CK1249</strain>
    </source>
</reference>
<dbReference type="SUPFAM" id="SSF82109">
    <property type="entry name" value="MIR domain"/>
    <property type="match status" value="1"/>
</dbReference>
<evidence type="ECO:0000256" key="11">
    <source>
        <dbReference type="ARBA" id="ARBA00023136"/>
    </source>
</evidence>
<dbReference type="Gene3D" id="2.80.10.50">
    <property type="match status" value="1"/>
</dbReference>
<evidence type="ECO:0000256" key="3">
    <source>
        <dbReference type="ARBA" id="ARBA00007222"/>
    </source>
</evidence>
<evidence type="ECO:0000256" key="12">
    <source>
        <dbReference type="ARBA" id="ARBA00045085"/>
    </source>
</evidence>
<accession>A0A9P6M6D2</accession>
<feature type="domain" description="MIR" evidence="15">
    <location>
        <begin position="251"/>
        <end position="305"/>
    </location>
</feature>
<evidence type="ECO:0000256" key="13">
    <source>
        <dbReference type="ARBA" id="ARBA00045102"/>
    </source>
</evidence>
<keyword evidence="11 14" id="KW-0472">Membrane</keyword>
<keyword evidence="8" id="KW-0677">Repeat</keyword>
<evidence type="ECO:0000256" key="5">
    <source>
        <dbReference type="ARBA" id="ARBA00022676"/>
    </source>
</evidence>
<keyword evidence="10 14" id="KW-1133">Transmembrane helix</keyword>
<dbReference type="InterPro" id="IPR036300">
    <property type="entry name" value="MIR_dom_sf"/>
</dbReference>
<dbReference type="Proteomes" id="UP000738359">
    <property type="component" value="Unassembled WGS sequence"/>
</dbReference>
<dbReference type="Pfam" id="PF02366">
    <property type="entry name" value="PMT"/>
    <property type="match status" value="2"/>
</dbReference>
<feature type="domain" description="MIR" evidence="15">
    <location>
        <begin position="319"/>
        <end position="379"/>
    </location>
</feature>
<evidence type="ECO:0000256" key="2">
    <source>
        <dbReference type="ARBA" id="ARBA00004922"/>
    </source>
</evidence>
<feature type="transmembrane region" description="Helical" evidence="14">
    <location>
        <begin position="70"/>
        <end position="89"/>
    </location>
</feature>
<comment type="pathway">
    <text evidence="2">Protein modification; protein glycosylation.</text>
</comment>
<protein>
    <recommendedName>
        <fullName evidence="4">dolichyl-phosphate-mannose--protein mannosyltransferase</fullName>
        <ecNumber evidence="4">2.4.1.109</ecNumber>
    </recommendedName>
</protein>
<dbReference type="InterPro" id="IPR027005">
    <property type="entry name" value="PMT-like"/>
</dbReference>
<dbReference type="Pfam" id="PF02815">
    <property type="entry name" value="MIR"/>
    <property type="match status" value="1"/>
</dbReference>
<evidence type="ECO:0000256" key="9">
    <source>
        <dbReference type="ARBA" id="ARBA00022824"/>
    </source>
</evidence>
<sequence>MDGRLDEASVGRIVNAYLTGEYAFDAQPPLGKLILAAVASVAGYNGSYTFDQADGSASPYPSIPYSSMRAAATGHTTLAAMLAATLVAFDNALTANNRRMLLDAPLMCFTAATFMSWTLFTRSSSRPFALSWWLWLLATGVFMAGAVSVKLPGILTAVFVGLFLLQDLWSLARRESITADQWLKHCAARTGALLVAPFVLYLTVFQIHFAHQTREPDYLHSAQAESDLRLLPPPFRHALNPRYPKEQDEVWRDVVYGSVVRLQSESQSQSYLHSFYKLSPGGSHQQQVGGYEYPDLNTHWIVILADLDKDEPEEIPSRLQYLKNGDSLRLRHVSTRRCLHAHDVRTQGSPQAKNLHEVSAYGGVGFDGDANDWWQVEQVDTDQMRETVDHDEGEPIKALETAFR</sequence>
<comment type="catalytic activity">
    <reaction evidence="12">
        <text>a di-trans,poly-cis-dolichyl beta-D-mannosyl phosphate + L-threonyl-[protein] = 3-O-(alpha-D-mannosyl)-L-threonyl-[protein] + a di-trans,poly-cis-dolichyl phosphate + H(+)</text>
        <dbReference type="Rhea" id="RHEA:53396"/>
        <dbReference type="Rhea" id="RHEA-COMP:11060"/>
        <dbReference type="Rhea" id="RHEA-COMP:13547"/>
        <dbReference type="Rhea" id="RHEA-COMP:19498"/>
        <dbReference type="Rhea" id="RHEA-COMP:19501"/>
        <dbReference type="ChEBI" id="CHEBI:15378"/>
        <dbReference type="ChEBI" id="CHEBI:30013"/>
        <dbReference type="ChEBI" id="CHEBI:57683"/>
        <dbReference type="ChEBI" id="CHEBI:58211"/>
        <dbReference type="ChEBI" id="CHEBI:137323"/>
        <dbReference type="EC" id="2.4.1.109"/>
    </reaction>
</comment>
<proteinExistence type="inferred from homology"/>
<evidence type="ECO:0000256" key="6">
    <source>
        <dbReference type="ARBA" id="ARBA00022679"/>
    </source>
</evidence>
<comment type="caution">
    <text evidence="16">The sequence shown here is derived from an EMBL/GenBank/DDBJ whole genome shotgun (WGS) entry which is preliminary data.</text>
</comment>
<feature type="non-terminal residue" evidence="16">
    <location>
        <position position="1"/>
    </location>
</feature>
<dbReference type="SMART" id="SM00472">
    <property type="entry name" value="MIR"/>
    <property type="match status" value="2"/>
</dbReference>